<keyword evidence="2" id="KW-0963">Cytoplasm</keyword>
<evidence type="ECO:0000313" key="6">
    <source>
        <dbReference type="Proteomes" id="UP000636800"/>
    </source>
</evidence>
<feature type="region of interest" description="Disordered" evidence="3">
    <location>
        <begin position="386"/>
        <end position="417"/>
    </location>
</feature>
<evidence type="ECO:0000313" key="7">
    <source>
        <dbReference type="Proteomes" id="UP000639772"/>
    </source>
</evidence>
<feature type="compositionally biased region" description="Low complexity" evidence="3">
    <location>
        <begin position="398"/>
        <end position="409"/>
    </location>
</feature>
<dbReference type="PANTHER" id="PTHR21551:SF0">
    <property type="entry name" value="PROTEIN ASSOCIATED WITH TOPO II RELATED-1, ISOFORM A"/>
    <property type="match status" value="1"/>
</dbReference>
<feature type="compositionally biased region" description="Basic residues" evidence="3">
    <location>
        <begin position="386"/>
        <end position="397"/>
    </location>
</feature>
<evidence type="ECO:0000313" key="4">
    <source>
        <dbReference type="EMBL" id="KAG0496251.1"/>
    </source>
</evidence>
<dbReference type="PANTHER" id="PTHR21551">
    <property type="entry name" value="TOPOISOMERASE II-ASSOCIATED PROTEIN PAT1"/>
    <property type="match status" value="1"/>
</dbReference>
<dbReference type="InterPro" id="IPR039900">
    <property type="entry name" value="Pat1-like"/>
</dbReference>
<dbReference type="Proteomes" id="UP000639772">
    <property type="component" value="Chromosome 1"/>
</dbReference>
<comment type="caution">
    <text evidence="4">The sequence shown here is derived from an EMBL/GenBank/DDBJ whole genome shotgun (WGS) entry which is preliminary data.</text>
</comment>
<proteinExistence type="predicted"/>
<dbReference type="GO" id="GO:0003723">
    <property type="term" value="F:RNA binding"/>
    <property type="evidence" value="ECO:0007669"/>
    <property type="project" value="TreeGrafter"/>
</dbReference>
<evidence type="ECO:0000256" key="2">
    <source>
        <dbReference type="ARBA" id="ARBA00022490"/>
    </source>
</evidence>
<evidence type="ECO:0000313" key="5">
    <source>
        <dbReference type="EMBL" id="KAG0500733.1"/>
    </source>
</evidence>
<dbReference type="GO" id="GO:0000290">
    <property type="term" value="P:deadenylation-dependent decapping of nuclear-transcribed mRNA"/>
    <property type="evidence" value="ECO:0007669"/>
    <property type="project" value="InterPro"/>
</dbReference>
<keyword evidence="6" id="KW-1185">Reference proteome</keyword>
<dbReference type="GO" id="GO:0033962">
    <property type="term" value="P:P-body assembly"/>
    <property type="evidence" value="ECO:0007669"/>
    <property type="project" value="TreeGrafter"/>
</dbReference>
<evidence type="ECO:0008006" key="8">
    <source>
        <dbReference type="Google" id="ProtNLM"/>
    </source>
</evidence>
<dbReference type="Proteomes" id="UP000636800">
    <property type="component" value="Chromosome 1"/>
</dbReference>
<dbReference type="OrthoDB" id="74835at2759"/>
<dbReference type="GO" id="GO:0000932">
    <property type="term" value="C:P-body"/>
    <property type="evidence" value="ECO:0007669"/>
    <property type="project" value="UniProtKB-SubCell"/>
</dbReference>
<name>A0A835RQ55_VANPL</name>
<reference evidence="6 7" key="1">
    <citation type="journal article" date="2020" name="Nat. Food">
        <title>A phased Vanilla planifolia genome enables genetic improvement of flavour and production.</title>
        <authorList>
            <person name="Hasing T."/>
            <person name="Tang H."/>
            <person name="Brym M."/>
            <person name="Khazi F."/>
            <person name="Huang T."/>
            <person name="Chambers A.H."/>
        </authorList>
    </citation>
    <scope>NUCLEOTIDE SEQUENCE [LARGE SCALE GENOMIC DNA]</scope>
    <source>
        <tissue evidence="4">Leaf</tissue>
    </source>
</reference>
<protein>
    <recommendedName>
        <fullName evidence="8">Topoisomerase II-associated protein PAT1</fullName>
    </recommendedName>
</protein>
<dbReference type="EMBL" id="JADCNM010000001">
    <property type="protein sequence ID" value="KAG0500733.1"/>
    <property type="molecule type" value="Genomic_DNA"/>
</dbReference>
<sequence length="842" mass="92095">MSGLDGVGVFSGSPKPGGDIKEFAASAAADDAHFDASQYAFFGKGVLGDVELGGLEDDCCDDGTAVSRILDLDGDGCIFNSFGDREEGEVLGSLSDVDDLATTFAKAEVLGSLSDFDDLTTTFAKLNRTISEPWNAGVIGDRGRSFSRETSSTTDWMHETEISNWLDQQIIDGENVQQAKRWWSQPQPSARNFGLKSLYRTSSSPQPPLQLQDSSDAILVTKSSFTSYPQPGGQLDDSTHQQYMQSFYTGLQLPLSAHNISPFSSSLHLAGIPHSLPYGGNMANFAPLGISISNRPHKSWVNQSPSFVGESSATLPGLLQQQSSLNGFMPPPLLARHQQQRLQLQLQPAMSHVPLFQSQMFGPRNSLPMTNRFDAGFGMADHIQHRPKSSYKGRQSMRHSQQSSDSGSQKSEHGSLQFRSKYMSAEEIESILRMQHAAMHNNDPYVDDYYHQACLAKKYSGSGLNNHFYPSFMRDISSRARSGNEPHSYLHVDALGRISFSSIRKPRPLLEVDPPSVNDGSLEQKSSLRPLELEPLLAARITIEDGLCLLLDVDDIDRLLRSGQPQDGSSQLRRRRQVLLEGLAASLQLVDPLGPDKASRSFGLIPKDDLVFLRLASLPKGRKLLSRYLRLLHPGSELTRIVCMTFCRHLRFLFGGLSSDTTATETTSNLAQTAASCMQSMDLSALSACLAAVVCSCEQPPLRPLGSSAGDGATVIIKSALERATDLLTDLNTAGNYSMPIRALWQASFDAFFGLLIKYCMSKYDSLMQTLLTLMPASAIAGPDLNRAISKEMPVELLRASLPHTDEHQRKQLLDFAKRSMPVEGSITRDNPASITSESVSG</sequence>
<evidence type="ECO:0000256" key="1">
    <source>
        <dbReference type="ARBA" id="ARBA00004201"/>
    </source>
</evidence>
<dbReference type="AlphaFoldDB" id="A0A835RQ55"/>
<evidence type="ECO:0000256" key="3">
    <source>
        <dbReference type="SAM" id="MobiDB-lite"/>
    </source>
</evidence>
<comment type="subcellular location">
    <subcellularLocation>
        <location evidence="1">Cytoplasm</location>
        <location evidence="1">P-body</location>
    </subcellularLocation>
</comment>
<accession>A0A835RQ55</accession>
<organism evidence="4 6">
    <name type="scientific">Vanilla planifolia</name>
    <name type="common">Vanilla</name>
    <dbReference type="NCBI Taxonomy" id="51239"/>
    <lineage>
        <taxon>Eukaryota</taxon>
        <taxon>Viridiplantae</taxon>
        <taxon>Streptophyta</taxon>
        <taxon>Embryophyta</taxon>
        <taxon>Tracheophyta</taxon>
        <taxon>Spermatophyta</taxon>
        <taxon>Magnoliopsida</taxon>
        <taxon>Liliopsida</taxon>
        <taxon>Asparagales</taxon>
        <taxon>Orchidaceae</taxon>
        <taxon>Vanilloideae</taxon>
        <taxon>Vanilleae</taxon>
        <taxon>Vanilla</taxon>
    </lineage>
</organism>
<gene>
    <name evidence="5" type="ORF">HPP92_000805</name>
    <name evidence="4" type="ORF">HPP92_000942</name>
</gene>
<dbReference type="EMBL" id="JADCNL010000001">
    <property type="protein sequence ID" value="KAG0496251.1"/>
    <property type="molecule type" value="Genomic_DNA"/>
</dbReference>